<dbReference type="GO" id="GO:0016740">
    <property type="term" value="F:transferase activity"/>
    <property type="evidence" value="ECO:0007669"/>
    <property type="project" value="UniProtKB-KW"/>
</dbReference>
<evidence type="ECO:0000313" key="7">
    <source>
        <dbReference type="Proteomes" id="UP000287296"/>
    </source>
</evidence>
<keyword evidence="6" id="KW-0808">Transferase</keyword>
<gene>
    <name evidence="6" type="ORF">D5F11_001390</name>
    <name evidence="5" type="ORF">J6TS1_31620</name>
</gene>
<dbReference type="RefSeq" id="WP_120118671.1">
    <property type="nucleotide sequence ID" value="NZ_BORI01000004.1"/>
</dbReference>
<organism evidence="6 7">
    <name type="scientific">Siminovitchia terrae</name>
    <name type="common">Bacillus terrae</name>
    <dbReference type="NCBI Taxonomy" id="1914933"/>
    <lineage>
        <taxon>Bacteria</taxon>
        <taxon>Bacillati</taxon>
        <taxon>Bacillota</taxon>
        <taxon>Bacilli</taxon>
        <taxon>Bacillales</taxon>
        <taxon>Bacillaceae</taxon>
        <taxon>Siminovitchia</taxon>
    </lineage>
</organism>
<protein>
    <submittedName>
        <fullName evidence="6">Biotin-dependent carboxyltransferase</fullName>
    </submittedName>
</protein>
<keyword evidence="1" id="KW-0547">Nucleotide-binding</keyword>
<keyword evidence="2" id="KW-0378">Hydrolase</keyword>
<dbReference type="GO" id="GO:0005524">
    <property type="term" value="F:ATP binding"/>
    <property type="evidence" value="ECO:0007669"/>
    <property type="project" value="UniProtKB-KW"/>
</dbReference>
<dbReference type="EMBL" id="BORJ01000008">
    <property type="protein sequence ID" value="GIN97292.1"/>
    <property type="molecule type" value="Genomic_DNA"/>
</dbReference>
<dbReference type="PANTHER" id="PTHR43309">
    <property type="entry name" value="5-OXOPROLINASE SUBUNIT C"/>
    <property type="match status" value="1"/>
</dbReference>
<dbReference type="OrthoDB" id="9782422at2"/>
<dbReference type="Pfam" id="PF02626">
    <property type="entry name" value="CT_A_B"/>
    <property type="match status" value="1"/>
</dbReference>
<dbReference type="GO" id="GO:0016787">
    <property type="term" value="F:hydrolase activity"/>
    <property type="evidence" value="ECO:0007669"/>
    <property type="project" value="UniProtKB-KW"/>
</dbReference>
<dbReference type="Proteomes" id="UP000287296">
    <property type="component" value="Unassembled WGS sequence"/>
</dbReference>
<dbReference type="InterPro" id="IPR052708">
    <property type="entry name" value="PxpC"/>
</dbReference>
<evidence type="ECO:0000313" key="6">
    <source>
        <dbReference type="EMBL" id="RST61558.1"/>
    </source>
</evidence>
<evidence type="ECO:0000256" key="2">
    <source>
        <dbReference type="ARBA" id="ARBA00022801"/>
    </source>
</evidence>
<comment type="caution">
    <text evidence="6">The sequence shown here is derived from an EMBL/GenBank/DDBJ whole genome shotgun (WGS) entry which is preliminary data.</text>
</comment>
<evidence type="ECO:0000259" key="4">
    <source>
        <dbReference type="SMART" id="SM00797"/>
    </source>
</evidence>
<dbReference type="SMART" id="SM00797">
    <property type="entry name" value="AHS2"/>
    <property type="match status" value="1"/>
</dbReference>
<sequence length="325" mass="35378">MIEINEPGLWTTVQDLGRLGNYHLGVPPSGAADKFSFMVGNLLVGNPVDFAGFEMTVFGGKMTFYKNTVIALTGAPMESFLNGSPVELWKAIAVQEGDDLILKACREGVKSYLCVSGGINVPEVLGSRSTYELSKIGGYQGRKLIKGDRVNINEPLPGVLKQAGKSVPLEFIPNFERSQEIRVTMGIKGHMISDQGLKAFLNSEWTVSPESNRVAYRYTGAKVSFIEEEPPFGAGSSFTNVVDFAYPIGGIMFPNEEELIVLQNDATTGGGFATIGTVISQDLDLIAQSRPLSTCRFVAITLDQAIEARKDRNEKLGRLEEILKQ</sequence>
<dbReference type="Proteomes" id="UP000680670">
    <property type="component" value="Unassembled WGS sequence"/>
</dbReference>
<name>A0A429XDN1_SIMTE</name>
<dbReference type="NCBIfam" id="TIGR00724">
    <property type="entry name" value="urea_amlyse_rel"/>
    <property type="match status" value="1"/>
</dbReference>
<keyword evidence="3" id="KW-0067">ATP-binding</keyword>
<feature type="domain" description="Carboxyltransferase" evidence="4">
    <location>
        <begin position="23"/>
        <end position="316"/>
    </location>
</feature>
<dbReference type="AlphaFoldDB" id="A0A429XDN1"/>
<dbReference type="InterPro" id="IPR029000">
    <property type="entry name" value="Cyclophilin-like_dom_sf"/>
</dbReference>
<dbReference type="Gene3D" id="2.40.100.10">
    <property type="entry name" value="Cyclophilin-like"/>
    <property type="match status" value="1"/>
</dbReference>
<reference evidence="6 7" key="1">
    <citation type="submission" date="2018-12" db="EMBL/GenBank/DDBJ databases">
        <authorList>
            <person name="Sun L."/>
            <person name="Chen Z."/>
        </authorList>
    </citation>
    <scope>NUCLEOTIDE SEQUENCE [LARGE SCALE GENOMIC DNA]</scope>
    <source>
        <strain evidence="6 7">LMG 29736</strain>
    </source>
</reference>
<reference evidence="5 8" key="2">
    <citation type="submission" date="2021-03" db="EMBL/GenBank/DDBJ databases">
        <title>Antimicrobial resistance genes in bacteria isolated from Japanese honey, and their potential for conferring macrolide and lincosamide resistance in the American foulbrood pathogen Paenibacillus larvae.</title>
        <authorList>
            <person name="Okamoto M."/>
            <person name="Kumagai M."/>
            <person name="Kanamori H."/>
            <person name="Takamatsu D."/>
        </authorList>
    </citation>
    <scope>NUCLEOTIDE SEQUENCE [LARGE SCALE GENOMIC DNA]</scope>
    <source>
        <strain evidence="5 8">J6TS1</strain>
    </source>
</reference>
<evidence type="ECO:0000256" key="3">
    <source>
        <dbReference type="ARBA" id="ARBA00022840"/>
    </source>
</evidence>
<dbReference type="PANTHER" id="PTHR43309:SF3">
    <property type="entry name" value="5-OXOPROLINASE SUBUNIT C"/>
    <property type="match status" value="1"/>
</dbReference>
<dbReference type="InterPro" id="IPR003778">
    <property type="entry name" value="CT_A_B"/>
</dbReference>
<accession>A0A429XDN1</accession>
<evidence type="ECO:0000313" key="5">
    <source>
        <dbReference type="EMBL" id="GIN97292.1"/>
    </source>
</evidence>
<dbReference type="SUPFAM" id="SSF50891">
    <property type="entry name" value="Cyclophilin-like"/>
    <property type="match status" value="1"/>
</dbReference>
<evidence type="ECO:0000313" key="8">
    <source>
        <dbReference type="Proteomes" id="UP000680670"/>
    </source>
</evidence>
<dbReference type="EMBL" id="QYTW02000001">
    <property type="protein sequence ID" value="RST61558.1"/>
    <property type="molecule type" value="Genomic_DNA"/>
</dbReference>
<keyword evidence="8" id="KW-1185">Reference proteome</keyword>
<proteinExistence type="predicted"/>
<evidence type="ECO:0000256" key="1">
    <source>
        <dbReference type="ARBA" id="ARBA00022741"/>
    </source>
</evidence>